<name>A0A212FGZ5_DANPL</name>
<dbReference type="InParanoid" id="A0A212FGZ5"/>
<dbReference type="AlphaFoldDB" id="A0A212FGZ5"/>
<evidence type="ECO:0000313" key="4">
    <source>
        <dbReference type="Proteomes" id="UP000007151"/>
    </source>
</evidence>
<feature type="domain" description="EGF-like" evidence="2">
    <location>
        <begin position="37"/>
        <end position="58"/>
    </location>
</feature>
<feature type="chain" id="PRO_5013392779" evidence="1">
    <location>
        <begin position="34"/>
        <end position="100"/>
    </location>
</feature>
<organism evidence="3 4">
    <name type="scientific">Danaus plexippus plexippus</name>
    <dbReference type="NCBI Taxonomy" id="278856"/>
    <lineage>
        <taxon>Eukaryota</taxon>
        <taxon>Metazoa</taxon>
        <taxon>Ecdysozoa</taxon>
        <taxon>Arthropoda</taxon>
        <taxon>Hexapoda</taxon>
        <taxon>Insecta</taxon>
        <taxon>Pterygota</taxon>
        <taxon>Neoptera</taxon>
        <taxon>Endopterygota</taxon>
        <taxon>Lepidoptera</taxon>
        <taxon>Glossata</taxon>
        <taxon>Ditrysia</taxon>
        <taxon>Papilionoidea</taxon>
        <taxon>Nymphalidae</taxon>
        <taxon>Danainae</taxon>
        <taxon>Danaini</taxon>
        <taxon>Danaina</taxon>
        <taxon>Danaus</taxon>
        <taxon>Danaus</taxon>
    </lineage>
</organism>
<evidence type="ECO:0000259" key="2">
    <source>
        <dbReference type="Pfam" id="PF00008"/>
    </source>
</evidence>
<keyword evidence="4" id="KW-1185">Reference proteome</keyword>
<comment type="caution">
    <text evidence="3">The sequence shown here is derived from an EMBL/GenBank/DDBJ whole genome shotgun (WGS) entry which is preliminary data.</text>
</comment>
<protein>
    <submittedName>
        <fullName evidence="3">Notch protein</fullName>
    </submittedName>
</protein>
<proteinExistence type="predicted"/>
<evidence type="ECO:0000256" key="1">
    <source>
        <dbReference type="SAM" id="SignalP"/>
    </source>
</evidence>
<dbReference type="Gene3D" id="2.10.25.10">
    <property type="entry name" value="Laminin"/>
    <property type="match status" value="1"/>
</dbReference>
<gene>
    <name evidence="3" type="ORF">KGM_208822</name>
</gene>
<dbReference type="EMBL" id="AGBW02008589">
    <property type="protein sequence ID" value="OWR52983.1"/>
    <property type="molecule type" value="Genomic_DNA"/>
</dbReference>
<reference evidence="3 4" key="1">
    <citation type="journal article" date="2011" name="Cell">
        <title>The monarch butterfly genome yields insights into long-distance migration.</title>
        <authorList>
            <person name="Zhan S."/>
            <person name="Merlin C."/>
            <person name="Boore J.L."/>
            <person name="Reppert S.M."/>
        </authorList>
    </citation>
    <scope>NUCLEOTIDE SEQUENCE [LARGE SCALE GENOMIC DNA]</scope>
    <source>
        <strain evidence="3">F-2</strain>
    </source>
</reference>
<dbReference type="Proteomes" id="UP000007151">
    <property type="component" value="Unassembled WGS sequence"/>
</dbReference>
<dbReference type="InterPro" id="IPR000742">
    <property type="entry name" value="EGF"/>
</dbReference>
<evidence type="ECO:0000313" key="3">
    <source>
        <dbReference type="EMBL" id="OWR52983.1"/>
    </source>
</evidence>
<sequence>MWSRNFIPDYGIKLLSFGLLLTTLSAEIHSVEGFVSCSPSPCKNGGTCLSTSRGEYFCNPLNPRVSLQYHQTKLFKTGISLKSGGLASFWCHYLGTGSFR</sequence>
<dbReference type="KEGG" id="dpl:KGM_208822"/>
<dbReference type="Pfam" id="PF00008">
    <property type="entry name" value="EGF"/>
    <property type="match status" value="1"/>
</dbReference>
<accession>A0A212FGZ5</accession>
<feature type="signal peptide" evidence="1">
    <location>
        <begin position="1"/>
        <end position="33"/>
    </location>
</feature>
<keyword evidence="1" id="KW-0732">Signal</keyword>